<dbReference type="RefSeq" id="WP_394315101.1">
    <property type="nucleotide sequence ID" value="NZ_JBHGPK010000032.1"/>
</dbReference>
<evidence type="ECO:0000313" key="6">
    <source>
        <dbReference type="EMBL" id="MFC2254410.1"/>
    </source>
</evidence>
<evidence type="ECO:0000313" key="7">
    <source>
        <dbReference type="Proteomes" id="UP001595190"/>
    </source>
</evidence>
<feature type="domain" description="Bacterial sugar transferase" evidence="5">
    <location>
        <begin position="70"/>
        <end position="255"/>
    </location>
</feature>
<dbReference type="PANTHER" id="PTHR30576">
    <property type="entry name" value="COLANIC BIOSYNTHESIS UDP-GLUCOSE LIPID CARRIER TRANSFERASE"/>
    <property type="match status" value="1"/>
</dbReference>
<keyword evidence="4" id="KW-1133">Transmembrane helix</keyword>
<dbReference type="Proteomes" id="UP001595190">
    <property type="component" value="Unassembled WGS sequence"/>
</dbReference>
<gene>
    <name evidence="6" type="ORF">ACETRX_32640</name>
</gene>
<protein>
    <submittedName>
        <fullName evidence="6">Sugar transferase</fullName>
    </submittedName>
</protein>
<evidence type="ECO:0000259" key="5">
    <source>
        <dbReference type="Pfam" id="PF02397"/>
    </source>
</evidence>
<dbReference type="Pfam" id="PF02397">
    <property type="entry name" value="Bac_transf"/>
    <property type="match status" value="1"/>
</dbReference>
<sequence length="261" mass="28811">MMDSASQNRVDSNSKSGVDRSRPRAPVRGTFVADRTKAYYPGFWAVPKSGSQVCDSESGTLSPYLLSYRKRVLDICVAATALVILSPLFLTVGLIIRLGSPGPALFRQTRTGTGGRPFTVYKFRSMQVQPPSRTIVAQARRGDERITSFGRFIRRTSIDELPQMLNVLNGTMSLVGPRPHAVEHDAYYTTRIANYPLRFAALPGLSGLAQVSGARGSTPRLEDMERRLAYDLNYIQSASLRSDLRILAATIREMLLSTSAY</sequence>
<feature type="compositionally biased region" description="Polar residues" evidence="3">
    <location>
        <begin position="1"/>
        <end position="16"/>
    </location>
</feature>
<comment type="similarity">
    <text evidence="1">Belongs to the bacterial sugar transferase family.</text>
</comment>
<evidence type="ECO:0000256" key="3">
    <source>
        <dbReference type="SAM" id="MobiDB-lite"/>
    </source>
</evidence>
<keyword evidence="4" id="KW-0472">Membrane</keyword>
<evidence type="ECO:0000256" key="1">
    <source>
        <dbReference type="ARBA" id="ARBA00006464"/>
    </source>
</evidence>
<accession>A0ABV6ZQD2</accession>
<dbReference type="GO" id="GO:0016740">
    <property type="term" value="F:transferase activity"/>
    <property type="evidence" value="ECO:0007669"/>
    <property type="project" value="UniProtKB-KW"/>
</dbReference>
<keyword evidence="2" id="KW-0270">Exopolysaccharide synthesis</keyword>
<proteinExistence type="inferred from homology"/>
<feature type="transmembrane region" description="Helical" evidence="4">
    <location>
        <begin position="72"/>
        <end position="96"/>
    </location>
</feature>
<reference evidence="6 7" key="1">
    <citation type="submission" date="2024-09" db="EMBL/GenBank/DDBJ databases">
        <title>Description of Labrys sedimenti sp. nov., isolated from a diclofenac-degrading enrichment culture, and genome-based reclassification of Labrys portucalensis as a later heterotypic synonym of Labrys neptuniae.</title>
        <authorList>
            <person name="Tancsics A."/>
            <person name="Csepanyi A."/>
        </authorList>
    </citation>
    <scope>NUCLEOTIDE SEQUENCE [LARGE SCALE GENOMIC DNA]</scope>
    <source>
        <strain evidence="6 7">LMG 23412</strain>
    </source>
</reference>
<keyword evidence="6" id="KW-0808">Transferase</keyword>
<comment type="caution">
    <text evidence="6">The sequence shown here is derived from an EMBL/GenBank/DDBJ whole genome shotgun (WGS) entry which is preliminary data.</text>
</comment>
<keyword evidence="4" id="KW-0812">Transmembrane</keyword>
<evidence type="ECO:0000256" key="2">
    <source>
        <dbReference type="ARBA" id="ARBA00023169"/>
    </source>
</evidence>
<name>A0ABV6ZQD2_9HYPH</name>
<organism evidence="6 7">
    <name type="scientific">Labrys neptuniae</name>
    <dbReference type="NCBI Taxonomy" id="376174"/>
    <lineage>
        <taxon>Bacteria</taxon>
        <taxon>Pseudomonadati</taxon>
        <taxon>Pseudomonadota</taxon>
        <taxon>Alphaproteobacteria</taxon>
        <taxon>Hyphomicrobiales</taxon>
        <taxon>Xanthobacteraceae</taxon>
        <taxon>Labrys</taxon>
    </lineage>
</organism>
<evidence type="ECO:0000256" key="4">
    <source>
        <dbReference type="SAM" id="Phobius"/>
    </source>
</evidence>
<dbReference type="PANTHER" id="PTHR30576:SF0">
    <property type="entry name" value="UNDECAPRENYL-PHOSPHATE N-ACETYLGALACTOSAMINYL 1-PHOSPHATE TRANSFERASE-RELATED"/>
    <property type="match status" value="1"/>
</dbReference>
<dbReference type="EMBL" id="JBHGPK010000032">
    <property type="protein sequence ID" value="MFC2254410.1"/>
    <property type="molecule type" value="Genomic_DNA"/>
</dbReference>
<feature type="region of interest" description="Disordered" evidence="3">
    <location>
        <begin position="1"/>
        <end position="27"/>
    </location>
</feature>
<dbReference type="InterPro" id="IPR003362">
    <property type="entry name" value="Bact_transf"/>
</dbReference>